<evidence type="ECO:0000313" key="3">
    <source>
        <dbReference type="Proteomes" id="UP000198725"/>
    </source>
</evidence>
<dbReference type="InterPro" id="IPR031165">
    <property type="entry name" value="GNAT_YJDJ"/>
</dbReference>
<evidence type="ECO:0000259" key="1">
    <source>
        <dbReference type="PROSITE" id="PS51729"/>
    </source>
</evidence>
<dbReference type="Proteomes" id="UP000198725">
    <property type="component" value="Unassembled WGS sequence"/>
</dbReference>
<dbReference type="RefSeq" id="WP_008209646.1">
    <property type="nucleotide sequence ID" value="NZ_FOSR01000001.1"/>
</dbReference>
<dbReference type="Pfam" id="PF14542">
    <property type="entry name" value="Acetyltransf_CG"/>
    <property type="match status" value="1"/>
</dbReference>
<gene>
    <name evidence="2" type="ORF">SAMN05192579_10143</name>
</gene>
<dbReference type="InterPro" id="IPR016181">
    <property type="entry name" value="Acyl_CoA_acyltransferase"/>
</dbReference>
<dbReference type="PANTHER" id="PTHR31435:SF9">
    <property type="entry name" value="PROTEIN NATD1"/>
    <property type="match status" value="1"/>
</dbReference>
<dbReference type="InterPro" id="IPR045057">
    <property type="entry name" value="Gcn5-rel_NAT"/>
</dbReference>
<sequence length="91" mass="9875">MTPDVRHDASAHRFEILVDGSLCELDYTLEHGVMTITHTGVPEAVGGRGLAGALVRAAMETARAQGWKVVPACSYASVWVQRHPEYDDLLA</sequence>
<name>A0A1I3XLH5_9GAMM</name>
<reference evidence="3" key="1">
    <citation type="submission" date="2016-10" db="EMBL/GenBank/DDBJ databases">
        <authorList>
            <person name="Varghese N."/>
            <person name="Submissions S."/>
        </authorList>
    </citation>
    <scope>NUCLEOTIDE SEQUENCE [LARGE SCALE GENOMIC DNA]</scope>
    <source>
        <strain evidence="3">MO64</strain>
    </source>
</reference>
<keyword evidence="3" id="KW-1185">Reference proteome</keyword>
<organism evidence="2 3">
    <name type="scientific">Rhodanobacter glycinis</name>
    <dbReference type="NCBI Taxonomy" id="582702"/>
    <lineage>
        <taxon>Bacteria</taxon>
        <taxon>Pseudomonadati</taxon>
        <taxon>Pseudomonadota</taxon>
        <taxon>Gammaproteobacteria</taxon>
        <taxon>Lysobacterales</taxon>
        <taxon>Rhodanobacteraceae</taxon>
        <taxon>Rhodanobacter</taxon>
    </lineage>
</organism>
<feature type="domain" description="N-acetyltransferase" evidence="1">
    <location>
        <begin position="6"/>
        <end position="91"/>
    </location>
</feature>
<dbReference type="PANTHER" id="PTHR31435">
    <property type="entry name" value="PROTEIN NATD1"/>
    <property type="match status" value="1"/>
</dbReference>
<dbReference type="AlphaFoldDB" id="A0A1I3XLH5"/>
<protein>
    <recommendedName>
        <fullName evidence="1">N-acetyltransferase domain-containing protein</fullName>
    </recommendedName>
</protein>
<dbReference type="EMBL" id="FOSR01000001">
    <property type="protein sequence ID" value="SFK20340.1"/>
    <property type="molecule type" value="Genomic_DNA"/>
</dbReference>
<dbReference type="PROSITE" id="PS51729">
    <property type="entry name" value="GNAT_YJDJ"/>
    <property type="match status" value="1"/>
</dbReference>
<evidence type="ECO:0000313" key="2">
    <source>
        <dbReference type="EMBL" id="SFK20340.1"/>
    </source>
</evidence>
<dbReference type="Gene3D" id="3.40.630.30">
    <property type="match status" value="1"/>
</dbReference>
<accession>A0A1I3XLH5</accession>
<proteinExistence type="predicted"/>
<dbReference type="SUPFAM" id="SSF55729">
    <property type="entry name" value="Acyl-CoA N-acyltransferases (Nat)"/>
    <property type="match status" value="1"/>
</dbReference>